<dbReference type="RefSeq" id="WP_308645574.1">
    <property type="nucleotide sequence ID" value="NZ_JACBZM010000001.1"/>
</dbReference>
<evidence type="ECO:0000256" key="2">
    <source>
        <dbReference type="ARBA" id="ARBA00022692"/>
    </source>
</evidence>
<dbReference type="GO" id="GO:0016020">
    <property type="term" value="C:membrane"/>
    <property type="evidence" value="ECO:0007669"/>
    <property type="project" value="UniProtKB-SubCell"/>
</dbReference>
<comment type="caution">
    <text evidence="5">The sequence shown here is derived from an EMBL/GenBank/DDBJ whole genome shotgun (WGS) entry which is preliminary data.</text>
</comment>
<organism evidence="5 6">
    <name type="scientific">Nocardioides aromaticivorans</name>
    <dbReference type="NCBI Taxonomy" id="200618"/>
    <lineage>
        <taxon>Bacteria</taxon>
        <taxon>Bacillati</taxon>
        <taxon>Actinomycetota</taxon>
        <taxon>Actinomycetes</taxon>
        <taxon>Propionibacteriales</taxon>
        <taxon>Nocardioidaceae</taxon>
        <taxon>Nocardioides</taxon>
    </lineage>
</organism>
<keyword evidence="2" id="KW-0812">Transmembrane</keyword>
<gene>
    <name evidence="5" type="ORF">BJ993_002878</name>
</gene>
<protein>
    <submittedName>
        <fullName evidence="5">4-hydroxybenzoate polyprenyltransferase</fullName>
        <ecNumber evidence="5">2.5.1.39</ecNumber>
    </submittedName>
</protein>
<dbReference type="Pfam" id="PF01040">
    <property type="entry name" value="UbiA"/>
    <property type="match status" value="1"/>
</dbReference>
<dbReference type="GO" id="GO:0008412">
    <property type="term" value="F:4-hydroxybenzoate polyprenyltransferase activity"/>
    <property type="evidence" value="ECO:0007669"/>
    <property type="project" value="UniProtKB-EC"/>
</dbReference>
<keyword evidence="5" id="KW-0808">Transferase</keyword>
<name>A0A7Y9ZK31_9ACTN</name>
<dbReference type="Gene3D" id="1.10.357.140">
    <property type="entry name" value="UbiA prenyltransferase"/>
    <property type="match status" value="1"/>
</dbReference>
<comment type="subcellular location">
    <subcellularLocation>
        <location evidence="1">Membrane</location>
        <topology evidence="1">Multi-pass membrane protein</topology>
    </subcellularLocation>
</comment>
<dbReference type="InterPro" id="IPR050475">
    <property type="entry name" value="Prenyltransferase_related"/>
</dbReference>
<dbReference type="InterPro" id="IPR044878">
    <property type="entry name" value="UbiA_sf"/>
</dbReference>
<keyword evidence="4" id="KW-0472">Membrane</keyword>
<evidence type="ECO:0000256" key="1">
    <source>
        <dbReference type="ARBA" id="ARBA00004141"/>
    </source>
</evidence>
<keyword evidence="3" id="KW-1133">Transmembrane helix</keyword>
<reference evidence="5 6" key="1">
    <citation type="submission" date="2020-07" db="EMBL/GenBank/DDBJ databases">
        <title>Sequencing the genomes of 1000 actinobacteria strains.</title>
        <authorList>
            <person name="Klenk H.-P."/>
        </authorList>
    </citation>
    <scope>NUCLEOTIDE SEQUENCE [LARGE SCALE GENOMIC DNA]</scope>
    <source>
        <strain evidence="5 6">DSM 15131</strain>
    </source>
</reference>
<dbReference type="InterPro" id="IPR000537">
    <property type="entry name" value="UbiA_prenyltransferase"/>
</dbReference>
<dbReference type="EMBL" id="JACBZM010000001">
    <property type="protein sequence ID" value="NYI45798.1"/>
    <property type="molecule type" value="Genomic_DNA"/>
</dbReference>
<dbReference type="PANTHER" id="PTHR42723:SF1">
    <property type="entry name" value="CHLOROPHYLL SYNTHASE, CHLOROPLASTIC"/>
    <property type="match status" value="1"/>
</dbReference>
<evidence type="ECO:0000313" key="6">
    <source>
        <dbReference type="Proteomes" id="UP000562045"/>
    </source>
</evidence>
<dbReference type="AlphaFoldDB" id="A0A7Y9ZK31"/>
<dbReference type="NCBIfam" id="NF045897">
    <property type="entry name" value="SCO3242_trans"/>
    <property type="match status" value="1"/>
</dbReference>
<dbReference type="EC" id="2.5.1.39" evidence="5"/>
<accession>A0A7Y9ZK31</accession>
<dbReference type="Proteomes" id="UP000562045">
    <property type="component" value="Unassembled WGS sequence"/>
</dbReference>
<dbReference type="PANTHER" id="PTHR42723">
    <property type="entry name" value="CHLOROPHYLL SYNTHASE"/>
    <property type="match status" value="1"/>
</dbReference>
<evidence type="ECO:0000256" key="3">
    <source>
        <dbReference type="ARBA" id="ARBA00022989"/>
    </source>
</evidence>
<evidence type="ECO:0000256" key="4">
    <source>
        <dbReference type="ARBA" id="ARBA00023136"/>
    </source>
</evidence>
<sequence length="292" mass="28472">MTALPAARDLAELVRLPAALTVPGDAWSGAAWAGTSAAGSGLMPVGSVLLYWSGMALNDWADRAVDAVERPERVIPSGRVQAPTALAIAAGLGVAGVAVTAAVGGRRALRVSVPLAALVATYDVLAKDSPAGPVVMASTRGLDVLLAAAAAPGAAARPAAAVAVHTAGVTLLSRGEVHGATPATAGAALAATGTALGILASSLRRGSGIPPGRRRTAAAFALLYAARVGVAQARAAASPDAGTVRAATGAGIGGLTFLQAAWLAARGRFLPAVVVAGASPAFRRAARAVSPT</sequence>
<proteinExistence type="predicted"/>
<evidence type="ECO:0000313" key="5">
    <source>
        <dbReference type="EMBL" id="NYI45798.1"/>
    </source>
</evidence>